<reference evidence="2 3" key="1">
    <citation type="submission" date="2019-02" db="EMBL/GenBank/DDBJ databases">
        <title>Apibacter muscae sp. nov.: a novel member of the house fly microbiota.</title>
        <authorList>
            <person name="Park R."/>
        </authorList>
    </citation>
    <scope>NUCLEOTIDE SEQUENCE [LARGE SCALE GENOMIC DNA]</scope>
    <source>
        <strain evidence="2 3">AL1</strain>
    </source>
</reference>
<dbReference type="AlphaFoldDB" id="A0A563D7D6"/>
<keyword evidence="1" id="KW-0732">Signal</keyword>
<evidence type="ECO:0000313" key="3">
    <source>
        <dbReference type="Proteomes" id="UP000319499"/>
    </source>
</evidence>
<sequence>MKKLNRLILFCLCFLFLLNCSNNSTNFSDNKQSPKIELFNQNSYAKFYVLNNYKDNEECIKYIFNFAKKDSGRLQILTDKNIFQFDDNIEFLEDTTKQRFSFSRSNNTLKNNSIRVNFLKNTPLSFSIKEKENQKQLKAAFNTLTVNTVQNFLDYAEKDQAKKQTETYTYLLLNKNNQQKMKVNYHEYGDWFEVEIF</sequence>
<dbReference type="EMBL" id="SELH01000026">
    <property type="protein sequence ID" value="TWP26115.1"/>
    <property type="molecule type" value="Genomic_DNA"/>
</dbReference>
<evidence type="ECO:0000256" key="1">
    <source>
        <dbReference type="SAM" id="SignalP"/>
    </source>
</evidence>
<dbReference type="OrthoDB" id="1463995at2"/>
<name>A0A563D7D6_9FLAO</name>
<protein>
    <recommendedName>
        <fullName evidence="4">Lipoprotein</fullName>
    </recommendedName>
</protein>
<keyword evidence="3" id="KW-1185">Reference proteome</keyword>
<comment type="caution">
    <text evidence="2">The sequence shown here is derived from an EMBL/GenBank/DDBJ whole genome shotgun (WGS) entry which is preliminary data.</text>
</comment>
<proteinExistence type="predicted"/>
<dbReference type="Proteomes" id="UP000319499">
    <property type="component" value="Unassembled WGS sequence"/>
</dbReference>
<evidence type="ECO:0008006" key="4">
    <source>
        <dbReference type="Google" id="ProtNLM"/>
    </source>
</evidence>
<organism evidence="2 3">
    <name type="scientific">Apibacter muscae</name>
    <dbReference type="NCBI Taxonomy" id="2509004"/>
    <lineage>
        <taxon>Bacteria</taxon>
        <taxon>Pseudomonadati</taxon>
        <taxon>Bacteroidota</taxon>
        <taxon>Flavobacteriia</taxon>
        <taxon>Flavobacteriales</taxon>
        <taxon>Weeksellaceae</taxon>
        <taxon>Apibacter</taxon>
    </lineage>
</organism>
<gene>
    <name evidence="2" type="ORF">ETU09_10450</name>
</gene>
<dbReference type="RefSeq" id="WP_146293513.1">
    <property type="nucleotide sequence ID" value="NZ_SELH01000026.1"/>
</dbReference>
<accession>A0A563D7D6</accession>
<feature type="chain" id="PRO_5022007760" description="Lipoprotein" evidence="1">
    <location>
        <begin position="25"/>
        <end position="197"/>
    </location>
</feature>
<evidence type="ECO:0000313" key="2">
    <source>
        <dbReference type="EMBL" id="TWP26115.1"/>
    </source>
</evidence>
<feature type="signal peptide" evidence="1">
    <location>
        <begin position="1"/>
        <end position="24"/>
    </location>
</feature>